<protein>
    <submittedName>
        <fullName evidence="1">Uncharacterized protein</fullName>
    </submittedName>
</protein>
<dbReference type="Proteomes" id="UP001174934">
    <property type="component" value="Unassembled WGS sequence"/>
</dbReference>
<dbReference type="AlphaFoldDB" id="A0AA39XJL7"/>
<keyword evidence="2" id="KW-1185">Reference proteome</keyword>
<organism evidence="1 2">
    <name type="scientific">Bombardia bombarda</name>
    <dbReference type="NCBI Taxonomy" id="252184"/>
    <lineage>
        <taxon>Eukaryota</taxon>
        <taxon>Fungi</taxon>
        <taxon>Dikarya</taxon>
        <taxon>Ascomycota</taxon>
        <taxon>Pezizomycotina</taxon>
        <taxon>Sordariomycetes</taxon>
        <taxon>Sordariomycetidae</taxon>
        <taxon>Sordariales</taxon>
        <taxon>Lasiosphaeriaceae</taxon>
        <taxon>Bombardia</taxon>
    </lineage>
</organism>
<proteinExistence type="predicted"/>
<name>A0AA39XJL7_9PEZI</name>
<evidence type="ECO:0000313" key="2">
    <source>
        <dbReference type="Proteomes" id="UP001174934"/>
    </source>
</evidence>
<gene>
    <name evidence="1" type="ORF">B0T17DRAFT_502433</name>
</gene>
<dbReference type="EMBL" id="JAULSR010000001">
    <property type="protein sequence ID" value="KAK0634826.1"/>
    <property type="molecule type" value="Genomic_DNA"/>
</dbReference>
<accession>A0AA39XJL7</accession>
<comment type="caution">
    <text evidence="1">The sequence shown here is derived from an EMBL/GenBank/DDBJ whole genome shotgun (WGS) entry which is preliminary data.</text>
</comment>
<reference evidence="1" key="1">
    <citation type="submission" date="2023-06" db="EMBL/GenBank/DDBJ databases">
        <title>Genome-scale phylogeny and comparative genomics of the fungal order Sordariales.</title>
        <authorList>
            <consortium name="Lawrence Berkeley National Laboratory"/>
            <person name="Hensen N."/>
            <person name="Bonometti L."/>
            <person name="Westerberg I."/>
            <person name="Brannstrom I.O."/>
            <person name="Guillou S."/>
            <person name="Cros-Aarteil S."/>
            <person name="Calhoun S."/>
            <person name="Haridas S."/>
            <person name="Kuo A."/>
            <person name="Mondo S."/>
            <person name="Pangilinan J."/>
            <person name="Riley R."/>
            <person name="LaButti K."/>
            <person name="Andreopoulos B."/>
            <person name="Lipzen A."/>
            <person name="Chen C."/>
            <person name="Yanf M."/>
            <person name="Daum C."/>
            <person name="Ng V."/>
            <person name="Clum A."/>
            <person name="Steindorff A."/>
            <person name="Ohm R."/>
            <person name="Martin F."/>
            <person name="Silar P."/>
            <person name="Natvig D."/>
            <person name="Lalanne C."/>
            <person name="Gautier V."/>
            <person name="Ament-velasquez S.L."/>
            <person name="Kruys A."/>
            <person name="Hutchinson M.I."/>
            <person name="Powell A.J."/>
            <person name="Barry K."/>
            <person name="Miller A.N."/>
            <person name="Grigoriev I.V."/>
            <person name="Debuchy R."/>
            <person name="Gladieux P."/>
            <person name="Thoren M.H."/>
            <person name="Johannesson H."/>
        </authorList>
    </citation>
    <scope>NUCLEOTIDE SEQUENCE</scope>
    <source>
        <strain evidence="1">SMH3391-2</strain>
    </source>
</reference>
<sequence>MFLSLPAPVPSCTARARPGSRVVGKQRARRQQRMFIPVPLFSIRQPTKPSQPASQQQFQVVAKVYPYCCSVFRHRCGRRARAANSIKPLKTVVPNFHGFLPCHCARKENVDSQGKIARFPPGYMGQPAGQRQQPSNSQCRPTPWIFAIGSKYGIATF</sequence>
<evidence type="ECO:0000313" key="1">
    <source>
        <dbReference type="EMBL" id="KAK0634826.1"/>
    </source>
</evidence>